<protein>
    <submittedName>
        <fullName evidence="5">GntR family transcriptional regulator</fullName>
    </submittedName>
</protein>
<dbReference type="eggNOG" id="COG1802">
    <property type="taxonomic scope" value="Bacteria"/>
</dbReference>
<feature type="domain" description="HTH gntR-type" evidence="4">
    <location>
        <begin position="11"/>
        <end position="78"/>
    </location>
</feature>
<dbReference type="PANTHER" id="PTHR43537">
    <property type="entry name" value="TRANSCRIPTIONAL REGULATOR, GNTR FAMILY"/>
    <property type="match status" value="1"/>
</dbReference>
<dbReference type="AlphaFoldDB" id="A0A085GL51"/>
<dbReference type="GO" id="GO:0003677">
    <property type="term" value="F:DNA binding"/>
    <property type="evidence" value="ECO:0007669"/>
    <property type="project" value="UniProtKB-KW"/>
</dbReference>
<dbReference type="GO" id="GO:0003700">
    <property type="term" value="F:DNA-binding transcription factor activity"/>
    <property type="evidence" value="ECO:0007669"/>
    <property type="project" value="InterPro"/>
</dbReference>
<dbReference type="Gene3D" id="1.10.10.10">
    <property type="entry name" value="Winged helix-like DNA-binding domain superfamily/Winged helix DNA-binding domain"/>
    <property type="match status" value="1"/>
</dbReference>
<evidence type="ECO:0000259" key="4">
    <source>
        <dbReference type="PROSITE" id="PS50949"/>
    </source>
</evidence>
<evidence type="ECO:0000313" key="6">
    <source>
        <dbReference type="Proteomes" id="UP000028640"/>
    </source>
</evidence>
<dbReference type="PROSITE" id="PS50949">
    <property type="entry name" value="HTH_GNTR"/>
    <property type="match status" value="1"/>
</dbReference>
<evidence type="ECO:0000256" key="3">
    <source>
        <dbReference type="ARBA" id="ARBA00023163"/>
    </source>
</evidence>
<evidence type="ECO:0000313" key="5">
    <source>
        <dbReference type="EMBL" id="KFC84446.1"/>
    </source>
</evidence>
<keyword evidence="6" id="KW-1185">Reference proteome</keyword>
<dbReference type="InterPro" id="IPR036388">
    <property type="entry name" value="WH-like_DNA-bd_sf"/>
</dbReference>
<dbReference type="SMART" id="SM00895">
    <property type="entry name" value="FCD"/>
    <property type="match status" value="1"/>
</dbReference>
<name>A0A085GL51_EWIA3</name>
<dbReference type="Proteomes" id="UP000028640">
    <property type="component" value="Unassembled WGS sequence"/>
</dbReference>
<dbReference type="STRING" id="910964.GEAM_0698"/>
<reference evidence="5 6" key="1">
    <citation type="submission" date="2014-05" db="EMBL/GenBank/DDBJ databases">
        <title>ATOL: Assembling a taxonomically balanced genome-scale reconstruction of the evolutionary history of the Enterobacteriaceae.</title>
        <authorList>
            <person name="Plunkett G.III."/>
            <person name="Neeno-Eckwall E.C."/>
            <person name="Glasner J.D."/>
            <person name="Perna N.T."/>
        </authorList>
    </citation>
    <scope>NUCLEOTIDE SEQUENCE [LARGE SCALE GENOMIC DNA]</scope>
    <source>
        <strain evidence="5 6">ATCC 33852</strain>
    </source>
</reference>
<evidence type="ECO:0000256" key="2">
    <source>
        <dbReference type="ARBA" id="ARBA00023125"/>
    </source>
</evidence>
<dbReference type="GeneID" id="78379041"/>
<keyword evidence="1" id="KW-0805">Transcription regulation</keyword>
<dbReference type="Pfam" id="PF00392">
    <property type="entry name" value="GntR"/>
    <property type="match status" value="1"/>
</dbReference>
<dbReference type="Pfam" id="PF07729">
    <property type="entry name" value="FCD"/>
    <property type="match status" value="1"/>
</dbReference>
<dbReference type="InterPro" id="IPR008920">
    <property type="entry name" value="TF_FadR/GntR_C"/>
</dbReference>
<keyword evidence="3" id="KW-0804">Transcription</keyword>
<proteinExistence type="predicted"/>
<evidence type="ECO:0000256" key="1">
    <source>
        <dbReference type="ARBA" id="ARBA00023015"/>
    </source>
</evidence>
<dbReference type="PANTHER" id="PTHR43537:SF6">
    <property type="entry name" value="HTH-TYPE TRANSCRIPTIONAL REPRESSOR RSPR"/>
    <property type="match status" value="1"/>
</dbReference>
<accession>A0A085GL51</accession>
<keyword evidence="2" id="KW-0238">DNA-binding</keyword>
<dbReference type="OrthoDB" id="9788098at2"/>
<organism evidence="5 6">
    <name type="scientific">Ewingella americana (strain ATCC 33852 / DSM 4580 / CCUG 14506 / JCM 5911 / LMG 7869 / NCTC 12157 / CDC 1468-78)</name>
    <dbReference type="NCBI Taxonomy" id="910964"/>
    <lineage>
        <taxon>Bacteria</taxon>
        <taxon>Pseudomonadati</taxon>
        <taxon>Pseudomonadota</taxon>
        <taxon>Gammaproteobacteria</taxon>
        <taxon>Enterobacterales</taxon>
        <taxon>Yersiniaceae</taxon>
        <taxon>Ewingella</taxon>
    </lineage>
</organism>
<dbReference type="SUPFAM" id="SSF48008">
    <property type="entry name" value="GntR ligand-binding domain-like"/>
    <property type="match status" value="1"/>
</dbReference>
<dbReference type="InterPro" id="IPR000524">
    <property type="entry name" value="Tscrpt_reg_HTH_GntR"/>
</dbReference>
<sequence>MTETYEFLNNVPVNQQIYRTLRQDIVTCAIPPGALLSEKDISSRFNVSRQPVREAFIKLAEAGLVQVLPQRGTFVMKISAKRVADGRFIREAVETAVVRRAASVATDNDLLVLEHNLQRQRLAAKSQQTQEFLLLDDEFHRSIAQIIDCRLAWETVEHIKATMDRVRFLTLSKVSPPESLIEQHDNILSALKAHDPDAAERAMRIHLQEMISTITPIAEQNHDWFDAE</sequence>
<dbReference type="Gene3D" id="1.20.120.530">
    <property type="entry name" value="GntR ligand-binding domain-like"/>
    <property type="match status" value="1"/>
</dbReference>
<dbReference type="SUPFAM" id="SSF46785">
    <property type="entry name" value="Winged helix' DNA-binding domain"/>
    <property type="match status" value="1"/>
</dbReference>
<dbReference type="RefSeq" id="WP_034788332.1">
    <property type="nucleotide sequence ID" value="NZ_JMPJ01000026.1"/>
</dbReference>
<gene>
    <name evidence="5" type="ORF">GEAM_0698</name>
</gene>
<dbReference type="InterPro" id="IPR036390">
    <property type="entry name" value="WH_DNA-bd_sf"/>
</dbReference>
<dbReference type="SMART" id="SM00345">
    <property type="entry name" value="HTH_GNTR"/>
    <property type="match status" value="1"/>
</dbReference>
<dbReference type="PRINTS" id="PR00035">
    <property type="entry name" value="HTHGNTR"/>
</dbReference>
<dbReference type="EMBL" id="JMPJ01000026">
    <property type="protein sequence ID" value="KFC84446.1"/>
    <property type="molecule type" value="Genomic_DNA"/>
</dbReference>
<dbReference type="CDD" id="cd07377">
    <property type="entry name" value="WHTH_GntR"/>
    <property type="match status" value="1"/>
</dbReference>
<comment type="caution">
    <text evidence="5">The sequence shown here is derived from an EMBL/GenBank/DDBJ whole genome shotgun (WGS) entry which is preliminary data.</text>
</comment>
<dbReference type="InterPro" id="IPR011711">
    <property type="entry name" value="GntR_C"/>
</dbReference>